<reference evidence="3" key="1">
    <citation type="submission" date="2016-06" db="UniProtKB">
        <authorList>
            <consortium name="WormBaseParasite"/>
        </authorList>
    </citation>
    <scope>IDENTIFICATION</scope>
</reference>
<dbReference type="AlphaFoldDB" id="A0A183IEU0"/>
<dbReference type="Proteomes" id="UP000270296">
    <property type="component" value="Unassembled WGS sequence"/>
</dbReference>
<evidence type="ECO:0000313" key="2">
    <source>
        <dbReference type="Proteomes" id="UP000270296"/>
    </source>
</evidence>
<evidence type="ECO:0000313" key="1">
    <source>
        <dbReference type="EMBL" id="VDO96658.1"/>
    </source>
</evidence>
<gene>
    <name evidence="1" type="ORF">SBAD_LOCUS2134</name>
</gene>
<proteinExistence type="predicted"/>
<dbReference type="EMBL" id="UZAM01007098">
    <property type="protein sequence ID" value="VDO96658.1"/>
    <property type="molecule type" value="Genomic_DNA"/>
</dbReference>
<dbReference type="WBParaSite" id="SBAD_0000223701-mRNA-1">
    <property type="protein sequence ID" value="SBAD_0000223701-mRNA-1"/>
    <property type="gene ID" value="SBAD_0000223701"/>
</dbReference>
<protein>
    <submittedName>
        <fullName evidence="1 3">Uncharacterized protein</fullName>
    </submittedName>
</protein>
<name>A0A183IEU0_9BILA</name>
<evidence type="ECO:0000313" key="3">
    <source>
        <dbReference type="WBParaSite" id="SBAD_0000223701-mRNA-1"/>
    </source>
</evidence>
<reference evidence="1 2" key="2">
    <citation type="submission" date="2018-11" db="EMBL/GenBank/DDBJ databases">
        <authorList>
            <consortium name="Pathogen Informatics"/>
        </authorList>
    </citation>
    <scope>NUCLEOTIDE SEQUENCE [LARGE SCALE GENOMIC DNA]</scope>
</reference>
<keyword evidence="2" id="KW-1185">Reference proteome</keyword>
<organism evidence="3">
    <name type="scientific">Soboliphyme baturini</name>
    <dbReference type="NCBI Taxonomy" id="241478"/>
    <lineage>
        <taxon>Eukaryota</taxon>
        <taxon>Metazoa</taxon>
        <taxon>Ecdysozoa</taxon>
        <taxon>Nematoda</taxon>
        <taxon>Enoplea</taxon>
        <taxon>Dorylaimia</taxon>
        <taxon>Dioctophymatida</taxon>
        <taxon>Dioctophymatoidea</taxon>
        <taxon>Soboliphymatidae</taxon>
        <taxon>Soboliphyme</taxon>
    </lineage>
</organism>
<sequence>MPDNELMVAEGGRLNMTVLKLRPCNDQWTSMSDAVAEFAEAAEHDDRRKYGGGAPEQPEIQRLSPDGYWTRWRCIIVIIRCAVRQSINKL</sequence>
<accession>A0A183IEU0</accession>